<keyword evidence="1" id="KW-0472">Membrane</keyword>
<protein>
    <submittedName>
        <fullName evidence="2">Uncharacterized protein</fullName>
    </submittedName>
</protein>
<keyword evidence="1" id="KW-0812">Transmembrane</keyword>
<evidence type="ECO:0000313" key="2">
    <source>
        <dbReference type="EMBL" id="KFE52069.1"/>
    </source>
</evidence>
<keyword evidence="1" id="KW-1133">Transmembrane helix</keyword>
<dbReference type="PATRIC" id="fig|317.175.peg.4878"/>
<accession>A0A085V9F6</accession>
<dbReference type="EMBL" id="JPQU01000078">
    <property type="protein sequence ID" value="KFE52069.1"/>
    <property type="molecule type" value="Genomic_DNA"/>
</dbReference>
<evidence type="ECO:0000313" key="3">
    <source>
        <dbReference type="Proteomes" id="UP000028631"/>
    </source>
</evidence>
<dbReference type="AlphaFoldDB" id="A0A085V9F6"/>
<evidence type="ECO:0000256" key="1">
    <source>
        <dbReference type="SAM" id="Phobius"/>
    </source>
</evidence>
<organism evidence="2 3">
    <name type="scientific">Pseudomonas syringae</name>
    <dbReference type="NCBI Taxonomy" id="317"/>
    <lineage>
        <taxon>Bacteria</taxon>
        <taxon>Pseudomonadati</taxon>
        <taxon>Pseudomonadota</taxon>
        <taxon>Gammaproteobacteria</taxon>
        <taxon>Pseudomonadales</taxon>
        <taxon>Pseudomonadaceae</taxon>
        <taxon>Pseudomonas</taxon>
    </lineage>
</organism>
<sequence length="410" mass="44336">MAVQLDQLPPVAMRPARPRLWLWLALLLLFLLAGTATTLMFGGQALQQQSQYFWVLALGVPLLGWGALVFVRGLLFFGQHRAADGWDEAREADWLQRIRVGRRSQQVLSASLYTALRKPDDLNGSAQLDALLCGTTAFKAQPSREGAVAVRHSRLASDADEAEAVLLEALTRVLADLASSLKQVPENNPLALLLEVDCGTPADLWQRAWQQAWAASGIRQTAIAIEGSGLAVVDQWLDQRISDQALLLVVALQIEPSPLDGTGEAAVGLLFGNRLTQRNLAPIAYLHRPEQERELSNEALLCAVRQSLDWVPVSAQLIEQTWRVGVGTQREAAINTVLNEVGLPAKSDQGLCHLDALLGQPGRASPWLAIAAATQTIERGAGPQFICSGDSSAEAGLWSTVLMPVPPLSE</sequence>
<comment type="caution">
    <text evidence="2">The sequence shown here is derived from an EMBL/GenBank/DDBJ whole genome shotgun (WGS) entry which is preliminary data.</text>
</comment>
<dbReference type="RefSeq" id="WP_032631289.1">
    <property type="nucleotide sequence ID" value="NZ_JPQU01000078.1"/>
</dbReference>
<keyword evidence="3" id="KW-1185">Reference proteome</keyword>
<dbReference type="OrthoDB" id="7032446at2"/>
<feature type="transmembrane region" description="Helical" evidence="1">
    <location>
        <begin position="20"/>
        <end position="41"/>
    </location>
</feature>
<gene>
    <name evidence="2" type="ORF">IV01_23410</name>
</gene>
<dbReference type="Proteomes" id="UP000028631">
    <property type="component" value="Unassembled WGS sequence"/>
</dbReference>
<feature type="transmembrane region" description="Helical" evidence="1">
    <location>
        <begin position="53"/>
        <end position="75"/>
    </location>
</feature>
<reference evidence="2 3" key="1">
    <citation type="submission" date="2014-07" db="EMBL/GenBank/DDBJ databases">
        <title>Draft Genome Sequences of Environmental Pseudomonas syringae strains.</title>
        <authorList>
            <person name="Baltrus D.A."/>
            <person name="Berge O."/>
            <person name="Morris C."/>
        </authorList>
    </citation>
    <scope>NUCLEOTIDE SEQUENCE [LARGE SCALE GENOMIC DNA]</scope>
    <source>
        <strain evidence="2 3">GAW0119</strain>
    </source>
</reference>
<name>A0A085V9F6_PSESX</name>
<proteinExistence type="predicted"/>